<protein>
    <submittedName>
        <fullName evidence="5">PucR family transcriptional regulator ligand-binding domain-containing protein</fullName>
    </submittedName>
</protein>
<evidence type="ECO:0000259" key="2">
    <source>
        <dbReference type="Pfam" id="PF07905"/>
    </source>
</evidence>
<dbReference type="InterPro" id="IPR025736">
    <property type="entry name" value="PucR_C-HTH_dom"/>
</dbReference>
<dbReference type="InterPro" id="IPR041522">
    <property type="entry name" value="CdaR_GGDEF"/>
</dbReference>
<dbReference type="Gene3D" id="1.10.10.2840">
    <property type="entry name" value="PucR C-terminal helix-turn-helix domain"/>
    <property type="match status" value="1"/>
</dbReference>
<evidence type="ECO:0000259" key="3">
    <source>
        <dbReference type="Pfam" id="PF13556"/>
    </source>
</evidence>
<feature type="domain" description="Purine catabolism PurC-like" evidence="2">
    <location>
        <begin position="9"/>
        <end position="120"/>
    </location>
</feature>
<dbReference type="Pfam" id="PF13556">
    <property type="entry name" value="HTH_30"/>
    <property type="match status" value="1"/>
</dbReference>
<dbReference type="InterPro" id="IPR051448">
    <property type="entry name" value="CdaR-like_regulators"/>
</dbReference>
<reference evidence="6" key="1">
    <citation type="journal article" date="2019" name="Int. J. Syst. Evol. Microbiol.">
        <title>The Global Catalogue of Microorganisms (GCM) 10K type strain sequencing project: providing services to taxonomists for standard genome sequencing and annotation.</title>
        <authorList>
            <consortium name="The Broad Institute Genomics Platform"/>
            <consortium name="The Broad Institute Genome Sequencing Center for Infectious Disease"/>
            <person name="Wu L."/>
            <person name="Ma J."/>
        </authorList>
    </citation>
    <scope>NUCLEOTIDE SEQUENCE [LARGE SCALE GENOMIC DNA]</scope>
    <source>
        <strain evidence="6">JCM 16117</strain>
    </source>
</reference>
<accession>A0ABP5QID0</accession>
<dbReference type="PANTHER" id="PTHR33744:SF17">
    <property type="entry name" value="CONSERVED PROTEIN"/>
    <property type="match status" value="1"/>
</dbReference>
<name>A0ABP5QID0_9MICO</name>
<keyword evidence="6" id="KW-1185">Reference proteome</keyword>
<dbReference type="Pfam" id="PF17853">
    <property type="entry name" value="GGDEF_2"/>
    <property type="match status" value="1"/>
</dbReference>
<dbReference type="RefSeq" id="WP_259479372.1">
    <property type="nucleotide sequence ID" value="NZ_BAAAQY010000005.1"/>
</dbReference>
<dbReference type="Proteomes" id="UP001500929">
    <property type="component" value="Unassembled WGS sequence"/>
</dbReference>
<dbReference type="PANTHER" id="PTHR33744">
    <property type="entry name" value="CARBOHYDRATE DIACID REGULATOR"/>
    <property type="match status" value="1"/>
</dbReference>
<organism evidence="5 6">
    <name type="scientific">Herbiconiux moechotypicola</name>
    <dbReference type="NCBI Taxonomy" id="637393"/>
    <lineage>
        <taxon>Bacteria</taxon>
        <taxon>Bacillati</taxon>
        <taxon>Actinomycetota</taxon>
        <taxon>Actinomycetes</taxon>
        <taxon>Micrococcales</taxon>
        <taxon>Microbacteriaceae</taxon>
        <taxon>Herbiconiux</taxon>
    </lineage>
</organism>
<evidence type="ECO:0000256" key="1">
    <source>
        <dbReference type="ARBA" id="ARBA00006754"/>
    </source>
</evidence>
<comment type="caution">
    <text evidence="5">The sequence shown here is derived from an EMBL/GenBank/DDBJ whole genome shotgun (WGS) entry which is preliminary data.</text>
</comment>
<feature type="domain" description="PucR C-terminal helix-turn-helix" evidence="3">
    <location>
        <begin position="455"/>
        <end position="512"/>
    </location>
</feature>
<evidence type="ECO:0000259" key="4">
    <source>
        <dbReference type="Pfam" id="PF17853"/>
    </source>
</evidence>
<sequence length="515" mass="54950">MRIAQLVRESGFDLTVLAGTEEALQREAEGAFLTDLTDPGRFLGHGVVVFSNGQWARSPEGVERFTTALAAAGATALVIGLLEIGSVPDAVIARCRALDIPLIVTGDDVAYSEVAAYILESLESDVARTIAQEFGFVRRLAVQPLGADRLDSVLRQFAAEFEVDCWLMDAAGAVIGSAGAPLAADDAVAAWHAARRSPSHAVDLALGGDATRVWTLASRDTTAAAHFGVRHRDPERLPQPDSVLVLSLRNVLEAALAELQFEQTRAREGVRRLVQRFGQEGVTAIDLFAHYRSEGANPSRPSCVVVAAAGDATLPAEAVLAMVTAAFDGPGVTLGTTVDRRAIVFVNGPERLGAEELDRAAARLGDARGLLGGSRLRVGVSDVVRNVGELPEALAQAGDRLRGIVDDGQIVLGVDATAQTHRSLLGLIDADRVSSFHAALLGVLEEYDRRHGSALIESLRTFLSTNGVWLTAAEALHIHPNTLRYRMRRVEELTGRRLDSPEDRLDFALALSVHG</sequence>
<dbReference type="Pfam" id="PF07905">
    <property type="entry name" value="PucR"/>
    <property type="match status" value="1"/>
</dbReference>
<evidence type="ECO:0000313" key="5">
    <source>
        <dbReference type="EMBL" id="GAA2234110.1"/>
    </source>
</evidence>
<feature type="domain" description="CdaR GGDEF-like" evidence="4">
    <location>
        <begin position="296"/>
        <end position="398"/>
    </location>
</feature>
<dbReference type="EMBL" id="BAAAQY010000005">
    <property type="protein sequence ID" value="GAA2234110.1"/>
    <property type="molecule type" value="Genomic_DNA"/>
</dbReference>
<dbReference type="InterPro" id="IPR042070">
    <property type="entry name" value="PucR_C-HTH_sf"/>
</dbReference>
<proteinExistence type="inferred from homology"/>
<evidence type="ECO:0000313" key="6">
    <source>
        <dbReference type="Proteomes" id="UP001500929"/>
    </source>
</evidence>
<comment type="similarity">
    <text evidence="1">Belongs to the CdaR family.</text>
</comment>
<gene>
    <name evidence="5" type="ORF">GCM10009851_18910</name>
</gene>
<dbReference type="InterPro" id="IPR012914">
    <property type="entry name" value="PucR_dom"/>
</dbReference>